<evidence type="ECO:0000256" key="7">
    <source>
        <dbReference type="SAM" id="Phobius"/>
    </source>
</evidence>
<accession>A0A7C9QRX5</accession>
<dbReference type="GO" id="GO:0005886">
    <property type="term" value="C:plasma membrane"/>
    <property type="evidence" value="ECO:0007669"/>
    <property type="project" value="UniProtKB-SubCell"/>
</dbReference>
<dbReference type="Pfam" id="PF04403">
    <property type="entry name" value="PqiA"/>
    <property type="match status" value="1"/>
</dbReference>
<evidence type="ECO:0000256" key="6">
    <source>
        <dbReference type="ARBA" id="ARBA00023136"/>
    </source>
</evidence>
<dbReference type="InterPro" id="IPR007498">
    <property type="entry name" value="PqiA-like"/>
</dbReference>
<evidence type="ECO:0000256" key="1">
    <source>
        <dbReference type="ARBA" id="ARBA00004533"/>
    </source>
</evidence>
<feature type="transmembrane region" description="Helical" evidence="7">
    <location>
        <begin position="167"/>
        <end position="188"/>
    </location>
</feature>
<evidence type="ECO:0000256" key="2">
    <source>
        <dbReference type="ARBA" id="ARBA00022475"/>
    </source>
</evidence>
<keyword evidence="9" id="KW-1185">Reference proteome</keyword>
<keyword evidence="3" id="KW-0997">Cell inner membrane</keyword>
<evidence type="ECO:0000256" key="3">
    <source>
        <dbReference type="ARBA" id="ARBA00022519"/>
    </source>
</evidence>
<dbReference type="InterPro" id="IPR051800">
    <property type="entry name" value="PqiA-PqiB_transport"/>
</dbReference>
<comment type="subcellular location">
    <subcellularLocation>
        <location evidence="1">Cell inner membrane</location>
    </subcellularLocation>
</comment>
<evidence type="ECO:0000313" key="8">
    <source>
        <dbReference type="EMBL" id="NFV79063.1"/>
    </source>
</evidence>
<protein>
    <submittedName>
        <fullName evidence="8">Paraquat-inducible membrane protein A</fullName>
    </submittedName>
</protein>
<dbReference type="RefSeq" id="WP_163674751.1">
    <property type="nucleotide sequence ID" value="NZ_JAAIYP010000009.1"/>
</dbReference>
<keyword evidence="2" id="KW-1003">Cell membrane</keyword>
<feature type="transmembrane region" description="Helical" evidence="7">
    <location>
        <begin position="49"/>
        <end position="68"/>
    </location>
</feature>
<dbReference type="AlphaFoldDB" id="A0A7C9QRX5"/>
<keyword evidence="5 7" id="KW-1133">Transmembrane helix</keyword>
<comment type="caution">
    <text evidence="8">The sequence shown here is derived from an EMBL/GenBank/DDBJ whole genome shotgun (WGS) entry which is preliminary data.</text>
</comment>
<feature type="transmembrane region" description="Helical" evidence="7">
    <location>
        <begin position="96"/>
        <end position="121"/>
    </location>
</feature>
<dbReference type="PANTHER" id="PTHR30462">
    <property type="entry name" value="INTERMEMBRANE TRANSPORT PROTEIN PQIB-RELATED"/>
    <property type="match status" value="1"/>
</dbReference>
<name>A0A7C9QRX5_9PROT</name>
<evidence type="ECO:0000313" key="9">
    <source>
        <dbReference type="Proteomes" id="UP000480684"/>
    </source>
</evidence>
<gene>
    <name evidence="8" type="ORF">G4223_02895</name>
</gene>
<evidence type="ECO:0000256" key="5">
    <source>
        <dbReference type="ARBA" id="ARBA00022989"/>
    </source>
</evidence>
<dbReference type="Proteomes" id="UP000480684">
    <property type="component" value="Unassembled WGS sequence"/>
</dbReference>
<reference evidence="8 9" key="1">
    <citation type="submission" date="2020-02" db="EMBL/GenBank/DDBJ databases">
        <authorList>
            <person name="Dziuba M."/>
            <person name="Kuznetsov B."/>
            <person name="Mardanov A."/>
            <person name="Ravin N."/>
            <person name="Grouzdev D."/>
        </authorList>
    </citation>
    <scope>NUCLEOTIDE SEQUENCE [LARGE SCALE GENOMIC DNA]</scope>
    <source>
        <strain evidence="8 9">SpK</strain>
    </source>
</reference>
<dbReference type="EMBL" id="JAAIYP010000009">
    <property type="protein sequence ID" value="NFV79063.1"/>
    <property type="molecule type" value="Genomic_DNA"/>
</dbReference>
<keyword evidence="6 7" id="KW-0472">Membrane</keyword>
<dbReference type="PANTHER" id="PTHR30462:SF3">
    <property type="entry name" value="INTERMEMBRANE TRANSPORT PROTEIN PQIA"/>
    <property type="match status" value="1"/>
</dbReference>
<proteinExistence type="predicted"/>
<feature type="transmembrane region" description="Helical" evidence="7">
    <location>
        <begin position="142"/>
        <end position="161"/>
    </location>
</feature>
<sequence>MTEPTTAAEAGLMACEQCGLVVPLAPSTRCPRCGATIHPRRPASLSRSWALLIAAIILYIPANLLPIMQTTSLFGTSRDTIMGGVVYFWHSGSPGLAVLIFSVSILIPMLKMIILGILALTVQFGWPLDRHHCAHLYHVIEFVGRWSMLDVFVVALMVGLVRFRSLAVIEAGPGAIAFGAVVALTMVATRSFDPRLIWDTAHRAPG</sequence>
<keyword evidence="4 7" id="KW-0812">Transmembrane</keyword>
<evidence type="ECO:0000256" key="4">
    <source>
        <dbReference type="ARBA" id="ARBA00022692"/>
    </source>
</evidence>
<organism evidence="8 9">
    <name type="scientific">Magnetospirillum aberrantis SpK</name>
    <dbReference type="NCBI Taxonomy" id="908842"/>
    <lineage>
        <taxon>Bacteria</taxon>
        <taxon>Pseudomonadati</taxon>
        <taxon>Pseudomonadota</taxon>
        <taxon>Alphaproteobacteria</taxon>
        <taxon>Rhodospirillales</taxon>
        <taxon>Rhodospirillaceae</taxon>
        <taxon>Magnetospirillum</taxon>
    </lineage>
</organism>